<evidence type="ECO:0000313" key="1">
    <source>
        <dbReference type="EMBL" id="ACK68453.1"/>
    </source>
</evidence>
<geneLocation type="plasmid" evidence="1 2">
    <name>pP880102</name>
</geneLocation>
<dbReference type="HOGENOM" id="CLU_174734_0_0_3"/>
<dbReference type="KEGG" id="cyp:PCC8801_4544"/>
<dbReference type="OrthoDB" id="517347at2"/>
<sequence length="78" mass="8863">MNKPELFDVIELLTDIPEFSLRKGEQGAIIDNYEDGVCSIEFTNKKGETTANCSIPQDKFTVVWSSKTEQWLTPIVPR</sequence>
<organism evidence="1 2">
    <name type="scientific">Rippkaea orientalis (strain PCC 8801 / RF-1)</name>
    <name type="common">Cyanothece sp. (strain PCC 8801)</name>
    <dbReference type="NCBI Taxonomy" id="41431"/>
    <lineage>
        <taxon>Bacteria</taxon>
        <taxon>Bacillati</taxon>
        <taxon>Cyanobacteriota</taxon>
        <taxon>Cyanophyceae</taxon>
        <taxon>Oscillatoriophycideae</taxon>
        <taxon>Chroococcales</taxon>
        <taxon>Aphanothecaceae</taxon>
        <taxon>Rippkaea</taxon>
        <taxon>Rippkaea orientalis</taxon>
    </lineage>
</organism>
<dbReference type="AlphaFoldDB" id="B7K6N1"/>
<evidence type="ECO:0008006" key="3">
    <source>
        <dbReference type="Google" id="ProtNLM"/>
    </source>
</evidence>
<gene>
    <name evidence="1" type="ordered locus">PCC8801_4544</name>
</gene>
<keyword evidence="1" id="KW-0614">Plasmid</keyword>
<dbReference type="Pfam" id="PF16277">
    <property type="entry name" value="DUF4926"/>
    <property type="match status" value="1"/>
</dbReference>
<proteinExistence type="predicted"/>
<evidence type="ECO:0000313" key="2">
    <source>
        <dbReference type="Proteomes" id="UP000008204"/>
    </source>
</evidence>
<keyword evidence="2" id="KW-1185">Reference proteome</keyword>
<dbReference type="eggNOG" id="ENOG5032S65">
    <property type="taxonomic scope" value="Bacteria"/>
</dbReference>
<dbReference type="RefSeq" id="WP_012593103.1">
    <property type="nucleotide sequence ID" value="NC_011723.1"/>
</dbReference>
<reference evidence="2" key="1">
    <citation type="journal article" date="2011" name="MBio">
        <title>Novel metabolic attributes of the genus Cyanothece, comprising a group of unicellular nitrogen-fixing Cyanobacteria.</title>
        <authorList>
            <person name="Bandyopadhyay A."/>
            <person name="Elvitigala T."/>
            <person name="Welsh E."/>
            <person name="Stockel J."/>
            <person name="Liberton M."/>
            <person name="Min H."/>
            <person name="Sherman L.A."/>
            <person name="Pakrasi H.B."/>
        </authorList>
    </citation>
    <scope>NUCLEOTIDE SEQUENCE [LARGE SCALE GENOMIC DNA]</scope>
    <source>
        <strain evidence="2">PCC 8801</strain>
        <plasmid evidence="2">pP880102</plasmid>
    </source>
</reference>
<dbReference type="InterPro" id="IPR032568">
    <property type="entry name" value="DUF4926"/>
</dbReference>
<accession>B7K6N1</accession>
<protein>
    <recommendedName>
        <fullName evidence="3">DUF4926 domain-containing protein</fullName>
    </recommendedName>
</protein>
<dbReference type="Proteomes" id="UP000008204">
    <property type="component" value="Plasmid pP880102"/>
</dbReference>
<name>B7K6N1_RIPO1</name>
<dbReference type="EMBL" id="CP001289">
    <property type="protein sequence ID" value="ACK68453.1"/>
    <property type="molecule type" value="Genomic_DNA"/>
</dbReference>